<dbReference type="InterPro" id="IPR019635">
    <property type="entry name" value="DUF2500"/>
</dbReference>
<reference evidence="2 3" key="1">
    <citation type="submission" date="2018-03" db="EMBL/GenBank/DDBJ databases">
        <title>Whole genome sequencing of Histamine producing bacteria.</title>
        <authorList>
            <person name="Butler K."/>
        </authorList>
    </citation>
    <scope>NUCLEOTIDE SEQUENCE [LARGE SCALE GENOMIC DNA]</scope>
    <source>
        <strain evidence="2 3">JCM 13586</strain>
    </source>
</reference>
<protein>
    <submittedName>
        <fullName evidence="2">DUF2500 domain-containing protein</fullName>
    </submittedName>
</protein>
<accession>A0A2T3IWP2</accession>
<keyword evidence="3" id="KW-1185">Reference proteome</keyword>
<dbReference type="Gene3D" id="2.40.50.660">
    <property type="match status" value="1"/>
</dbReference>
<dbReference type="Pfam" id="PF10694">
    <property type="entry name" value="DUF2500"/>
    <property type="match status" value="1"/>
</dbReference>
<dbReference type="OrthoDB" id="5917531at2"/>
<name>A0A2T3IWP2_9GAMM</name>
<gene>
    <name evidence="2" type="ORF">C9I99_14995</name>
</gene>
<dbReference type="Proteomes" id="UP000241222">
    <property type="component" value="Unassembled WGS sequence"/>
</dbReference>
<evidence type="ECO:0000313" key="2">
    <source>
        <dbReference type="EMBL" id="PSU32912.1"/>
    </source>
</evidence>
<comment type="caution">
    <text evidence="2">The sequence shown here is derived from an EMBL/GenBank/DDBJ whole genome shotgun (WGS) entry which is preliminary data.</text>
</comment>
<feature type="transmembrane region" description="Helical" evidence="1">
    <location>
        <begin position="6"/>
        <end position="24"/>
    </location>
</feature>
<sequence length="111" mass="12594">MPTSVPIIVIALLAIAVFCFIRVYRQHAVGENAPERKVDVLILDKQSSPIIGARPGEDNEEYWIYVQPTQGGPKREFMVGIHYFHALNPGDKGVMTYQGLTFRHFALHRDE</sequence>
<proteinExistence type="predicted"/>
<dbReference type="EMBL" id="PYMH01000007">
    <property type="protein sequence ID" value="PSU32912.1"/>
    <property type="molecule type" value="Genomic_DNA"/>
</dbReference>
<keyword evidence="1" id="KW-0812">Transmembrane</keyword>
<evidence type="ECO:0000313" key="3">
    <source>
        <dbReference type="Proteomes" id="UP000241222"/>
    </source>
</evidence>
<keyword evidence="1" id="KW-0472">Membrane</keyword>
<dbReference type="RefSeq" id="WP_107349707.1">
    <property type="nucleotide sequence ID" value="NZ_PYMH01000007.1"/>
</dbReference>
<evidence type="ECO:0000256" key="1">
    <source>
        <dbReference type="SAM" id="Phobius"/>
    </source>
</evidence>
<organism evidence="2 3">
    <name type="scientific">Photobacterium lutimaris</name>
    <dbReference type="NCBI Taxonomy" id="388278"/>
    <lineage>
        <taxon>Bacteria</taxon>
        <taxon>Pseudomonadati</taxon>
        <taxon>Pseudomonadota</taxon>
        <taxon>Gammaproteobacteria</taxon>
        <taxon>Vibrionales</taxon>
        <taxon>Vibrionaceae</taxon>
        <taxon>Photobacterium</taxon>
    </lineage>
</organism>
<dbReference type="AlphaFoldDB" id="A0A2T3IWP2"/>
<keyword evidence="1" id="KW-1133">Transmembrane helix</keyword>